<evidence type="ECO:0000256" key="8">
    <source>
        <dbReference type="HAMAP-Rule" id="MF_00238"/>
    </source>
</evidence>
<dbReference type="RefSeq" id="WP_167122581.1">
    <property type="nucleotide sequence ID" value="NZ_JAAQQR010000001.1"/>
</dbReference>
<keyword evidence="8" id="KW-0963">Cytoplasm</keyword>
<keyword evidence="11" id="KW-1185">Reference proteome</keyword>
<dbReference type="Pfam" id="PF02224">
    <property type="entry name" value="Cytidylate_kin"/>
    <property type="match status" value="1"/>
</dbReference>
<dbReference type="Gene3D" id="3.40.50.300">
    <property type="entry name" value="P-loop containing nucleotide triphosphate hydrolases"/>
    <property type="match status" value="1"/>
</dbReference>
<dbReference type="Proteomes" id="UP001429601">
    <property type="component" value="Unassembled WGS sequence"/>
</dbReference>
<comment type="catalytic activity">
    <reaction evidence="7 8">
        <text>CMP + ATP = CDP + ADP</text>
        <dbReference type="Rhea" id="RHEA:11600"/>
        <dbReference type="ChEBI" id="CHEBI:30616"/>
        <dbReference type="ChEBI" id="CHEBI:58069"/>
        <dbReference type="ChEBI" id="CHEBI:60377"/>
        <dbReference type="ChEBI" id="CHEBI:456216"/>
        <dbReference type="EC" id="2.7.4.25"/>
    </reaction>
</comment>
<dbReference type="SUPFAM" id="SSF52540">
    <property type="entry name" value="P-loop containing nucleoside triphosphate hydrolases"/>
    <property type="match status" value="1"/>
</dbReference>
<comment type="catalytic activity">
    <reaction evidence="6 8">
        <text>dCMP + ATP = dCDP + ADP</text>
        <dbReference type="Rhea" id="RHEA:25094"/>
        <dbReference type="ChEBI" id="CHEBI:30616"/>
        <dbReference type="ChEBI" id="CHEBI:57566"/>
        <dbReference type="ChEBI" id="CHEBI:58593"/>
        <dbReference type="ChEBI" id="CHEBI:456216"/>
        <dbReference type="EC" id="2.7.4.25"/>
    </reaction>
</comment>
<keyword evidence="4 8" id="KW-0418">Kinase</keyword>
<comment type="similarity">
    <text evidence="1 8">Belongs to the cytidylate kinase family. Type 1 subfamily.</text>
</comment>
<name>A0ABX0PZ89_9GAMM</name>
<evidence type="ECO:0000256" key="2">
    <source>
        <dbReference type="ARBA" id="ARBA00022679"/>
    </source>
</evidence>
<dbReference type="CDD" id="cd02020">
    <property type="entry name" value="CMPK"/>
    <property type="match status" value="1"/>
</dbReference>
<protein>
    <recommendedName>
        <fullName evidence="8">Cytidylate kinase</fullName>
        <shortName evidence="8">CK</shortName>
        <ecNumber evidence="8">2.7.4.25</ecNumber>
    </recommendedName>
    <alternativeName>
        <fullName evidence="8">Cytidine monophosphate kinase</fullName>
        <shortName evidence="8">CMP kinase</shortName>
    </alternativeName>
</protein>
<evidence type="ECO:0000256" key="4">
    <source>
        <dbReference type="ARBA" id="ARBA00022777"/>
    </source>
</evidence>
<keyword evidence="2 8" id="KW-0808">Transferase</keyword>
<sequence>MADPAAVPVLTIDGPSGSGKGTISRLVAERLGWRLLDSGALYRAVGYAAGEEGIDLSDAEAVTRCARTVKIRFQPSADGGETRVLVNGHDATDELRTETAGAAASAIAVIPSVREALVDLQHAFRKAPGLVADGRDMGTVIFPDAAHKFFLTASAAERAKRRYKQLKDKGLSVTLATLQREIEARDERDASRPVAPLKPAEGAVVIDTTGMPIDEVVAKVFAVVRP</sequence>
<keyword evidence="5 8" id="KW-0067">ATP-binding</keyword>
<dbReference type="EMBL" id="JAAQQR010000001">
    <property type="protein sequence ID" value="NID03664.1"/>
    <property type="molecule type" value="Genomic_DNA"/>
</dbReference>
<dbReference type="NCBIfam" id="TIGR00017">
    <property type="entry name" value="cmk"/>
    <property type="match status" value="1"/>
</dbReference>
<dbReference type="EC" id="2.7.4.25" evidence="8"/>
<evidence type="ECO:0000313" key="11">
    <source>
        <dbReference type="Proteomes" id="UP001429601"/>
    </source>
</evidence>
<dbReference type="HAMAP" id="MF_00238">
    <property type="entry name" value="Cytidyl_kinase_type1"/>
    <property type="match status" value="1"/>
</dbReference>
<feature type="domain" description="Cytidylate kinase" evidence="9">
    <location>
        <begin position="11"/>
        <end position="224"/>
    </location>
</feature>
<dbReference type="InterPro" id="IPR027417">
    <property type="entry name" value="P-loop_NTPase"/>
</dbReference>
<proteinExistence type="inferred from homology"/>
<evidence type="ECO:0000256" key="5">
    <source>
        <dbReference type="ARBA" id="ARBA00022840"/>
    </source>
</evidence>
<evidence type="ECO:0000259" key="9">
    <source>
        <dbReference type="Pfam" id="PF02224"/>
    </source>
</evidence>
<dbReference type="InterPro" id="IPR003136">
    <property type="entry name" value="Cytidylate_kin"/>
</dbReference>
<organism evidence="10 11">
    <name type="scientific">Luteibacter jiangsuensis</name>
    <dbReference type="NCBI Taxonomy" id="637577"/>
    <lineage>
        <taxon>Bacteria</taxon>
        <taxon>Pseudomonadati</taxon>
        <taxon>Pseudomonadota</taxon>
        <taxon>Gammaproteobacteria</taxon>
        <taxon>Lysobacterales</taxon>
        <taxon>Rhodanobacteraceae</taxon>
        <taxon>Luteibacter</taxon>
    </lineage>
</organism>
<evidence type="ECO:0000256" key="3">
    <source>
        <dbReference type="ARBA" id="ARBA00022741"/>
    </source>
</evidence>
<gene>
    <name evidence="8" type="primary">cmk</name>
    <name evidence="10" type="ORF">HBF26_02115</name>
</gene>
<dbReference type="PANTHER" id="PTHR21299">
    <property type="entry name" value="CYTIDYLATE KINASE/PANTOATE-BETA-ALANINE LIGASE"/>
    <property type="match status" value="1"/>
</dbReference>
<comment type="subcellular location">
    <subcellularLocation>
        <location evidence="8">Cytoplasm</location>
    </subcellularLocation>
</comment>
<dbReference type="GO" id="GO:0016301">
    <property type="term" value="F:kinase activity"/>
    <property type="evidence" value="ECO:0007669"/>
    <property type="project" value="UniProtKB-KW"/>
</dbReference>
<reference evidence="10 11" key="1">
    <citation type="journal article" date="2011" name="Curr. Microbiol.">
        <title>Luteibacter jiangsuensis sp. nov.: a methamidophos-degrading bacterium isolated from a methamidophos-manufacturing factory.</title>
        <authorList>
            <person name="Wang L."/>
            <person name="Wang G.L."/>
            <person name="Li S.P."/>
            <person name="Jiang J.D."/>
        </authorList>
    </citation>
    <scope>NUCLEOTIDE SEQUENCE [LARGE SCALE GENOMIC DNA]</scope>
    <source>
        <strain evidence="10 11">CGMCC 1.10133</strain>
    </source>
</reference>
<evidence type="ECO:0000256" key="1">
    <source>
        <dbReference type="ARBA" id="ARBA00009427"/>
    </source>
</evidence>
<accession>A0ABX0PZ89</accession>
<evidence type="ECO:0000313" key="10">
    <source>
        <dbReference type="EMBL" id="NID03664.1"/>
    </source>
</evidence>
<evidence type="ECO:0000256" key="7">
    <source>
        <dbReference type="ARBA" id="ARBA00048478"/>
    </source>
</evidence>
<comment type="caution">
    <text evidence="10">The sequence shown here is derived from an EMBL/GenBank/DDBJ whole genome shotgun (WGS) entry which is preliminary data.</text>
</comment>
<evidence type="ECO:0000256" key="6">
    <source>
        <dbReference type="ARBA" id="ARBA00047615"/>
    </source>
</evidence>
<keyword evidence="3 8" id="KW-0547">Nucleotide-binding</keyword>
<feature type="binding site" evidence="8">
    <location>
        <begin position="14"/>
        <end position="22"/>
    </location>
    <ligand>
        <name>ATP</name>
        <dbReference type="ChEBI" id="CHEBI:30616"/>
    </ligand>
</feature>
<dbReference type="InterPro" id="IPR011994">
    <property type="entry name" value="Cytidylate_kinase_dom"/>
</dbReference>
<dbReference type="PANTHER" id="PTHR21299:SF2">
    <property type="entry name" value="CYTIDYLATE KINASE"/>
    <property type="match status" value="1"/>
</dbReference>